<dbReference type="Pfam" id="PF00501">
    <property type="entry name" value="AMP-binding"/>
    <property type="match status" value="1"/>
</dbReference>
<dbReference type="GO" id="GO:0016405">
    <property type="term" value="F:CoA-ligase activity"/>
    <property type="evidence" value="ECO:0007669"/>
    <property type="project" value="TreeGrafter"/>
</dbReference>
<dbReference type="OrthoDB" id="9803968at2"/>
<dbReference type="Proteomes" id="UP000288711">
    <property type="component" value="Unassembled WGS sequence"/>
</dbReference>
<evidence type="ECO:0000259" key="2">
    <source>
        <dbReference type="Pfam" id="PF00501"/>
    </source>
</evidence>
<dbReference type="AlphaFoldDB" id="A0A444B3J4"/>
<dbReference type="PANTHER" id="PTHR24096">
    <property type="entry name" value="LONG-CHAIN-FATTY-ACID--COA LIGASE"/>
    <property type="match status" value="1"/>
</dbReference>
<proteinExistence type="predicted"/>
<feature type="domain" description="AMP-dependent synthetase/ligase" evidence="2">
    <location>
        <begin position="2"/>
        <end position="40"/>
    </location>
</feature>
<dbReference type="InterPro" id="IPR000873">
    <property type="entry name" value="AMP-dep_synth/lig_dom"/>
</dbReference>
<reference evidence="3 4" key="1">
    <citation type="journal article" date="2009" name="Int. J. Syst. Evol. Microbiol.">
        <title>Janibacter hoylei sp. nov., Bacillus isronensis sp. nov. and Bacillus aryabhattai sp. nov., isolated from cryotubes used for collecting air from the upper atmosphere.</title>
        <authorList>
            <person name="Shivaji S."/>
            <person name="Chaturvedi P."/>
            <person name="Begum Z."/>
            <person name="Pindi P.K."/>
            <person name="Manorama R."/>
            <person name="Padmanaban D.A."/>
            <person name="Shouche Y.S."/>
            <person name="Pawar S."/>
            <person name="Vaishampayan P."/>
            <person name="Dutt C.B."/>
            <person name="Datta G.N."/>
            <person name="Manchanda R.K."/>
            <person name="Rao U.R."/>
            <person name="Bhargava P.M."/>
            <person name="Narlikar J.V."/>
        </authorList>
    </citation>
    <scope>NUCLEOTIDE SEQUENCE [LARGE SCALE GENOMIC DNA]</scope>
    <source>
        <strain evidence="3 4">PVAS-1</strain>
    </source>
</reference>
<comment type="caution">
    <text evidence="3">The sequence shown here is derived from an EMBL/GenBank/DDBJ whole genome shotgun (WGS) entry which is preliminary data.</text>
</comment>
<keyword evidence="4" id="KW-1185">Reference proteome</keyword>
<evidence type="ECO:0000256" key="1">
    <source>
        <dbReference type="SAM" id="MobiDB-lite"/>
    </source>
</evidence>
<name>A0A444B3J4_9MICO</name>
<accession>A0A444B3J4</accession>
<evidence type="ECO:0000313" key="3">
    <source>
        <dbReference type="EMBL" id="RWU82958.1"/>
    </source>
</evidence>
<dbReference type="PANTHER" id="PTHR24096:SF267">
    <property type="entry name" value="MALONATE--COA LIGASE ACSF3, MITOCHONDRIAL"/>
    <property type="match status" value="1"/>
</dbReference>
<evidence type="ECO:0000313" key="4">
    <source>
        <dbReference type="Proteomes" id="UP000288711"/>
    </source>
</evidence>
<gene>
    <name evidence="3" type="ORF">CWN80_09090</name>
</gene>
<sequence>MGVPVRDVELRIADETGASLPDGEVDEILIKGPNVMKGYWGLPEVTATTIVDGWLHTGDLAVRDEEGVYTIVDRKKDLIIRGGFNVYPREIEEVVYAHPDVTEAAVVGVRTTPRRGGGRVGDAARREELPKGPTGKILRREVRAGHTTPTVAAG</sequence>
<dbReference type="InterPro" id="IPR045851">
    <property type="entry name" value="AMP-bd_C_sf"/>
</dbReference>
<dbReference type="Gene3D" id="3.30.300.30">
    <property type="match status" value="1"/>
</dbReference>
<dbReference type="InterPro" id="IPR042099">
    <property type="entry name" value="ANL_N_sf"/>
</dbReference>
<dbReference type="SUPFAM" id="SSF56801">
    <property type="entry name" value="Acetyl-CoA synthetase-like"/>
    <property type="match status" value="1"/>
</dbReference>
<protein>
    <recommendedName>
        <fullName evidence="2">AMP-dependent synthetase/ligase domain-containing protein</fullName>
    </recommendedName>
</protein>
<dbReference type="Gene3D" id="3.40.50.12780">
    <property type="entry name" value="N-terminal domain of ligase-like"/>
    <property type="match status" value="1"/>
</dbReference>
<feature type="region of interest" description="Disordered" evidence="1">
    <location>
        <begin position="113"/>
        <end position="133"/>
    </location>
</feature>
<organism evidence="3 4">
    <name type="scientific">Janibacter hoylei PVAS-1</name>
    <dbReference type="NCBI Taxonomy" id="1210046"/>
    <lineage>
        <taxon>Bacteria</taxon>
        <taxon>Bacillati</taxon>
        <taxon>Actinomycetota</taxon>
        <taxon>Actinomycetes</taxon>
        <taxon>Micrococcales</taxon>
        <taxon>Intrasporangiaceae</taxon>
        <taxon>Janibacter</taxon>
    </lineage>
</organism>
<dbReference type="EMBL" id="PIPF01000009">
    <property type="protein sequence ID" value="RWU82958.1"/>
    <property type="molecule type" value="Genomic_DNA"/>
</dbReference>